<dbReference type="InterPro" id="IPR050479">
    <property type="entry name" value="CYP11_CYP27_families"/>
</dbReference>
<sequence>MTLVLLPSHDTGALTPLLMTLVLLTPHDTGAPDLSPHDTGALTSPHDTGALTSWCSDLTLVLLTPLMTLLGYNVLVLSSGKVLLIATSKYASHKTFVTRYSTATATSHSTIQDEDIKPFHQIPGPKGLYTVPYLGSALQFKPFSPYTIDDIITVIENNKNKYGDIMRLRLGKDFVVFISHPDLAKVVFQYPYQEHVRVGLGILEIYHKRTGVKKGLSLLQGEEWLALRRPAQEKMLKPSVVADYVPMIGNVTNDFVKRLKQQKTVTDLLEELMKYTTESVGMLCFNKRLGCFESSSNTRLIKALEDMFTTMQQAFLLPFPTYNFFRTKLYKTFERSQQVLDEVTHKEINDQVMVLNKLKEDGKLDEYLSKDPNFMHSLLSDPRMAKEDVVGLVTSLFGGGIDSTANGMAFVLTDLALNQDKQEILNQEIQEVLSDQQTVTKEHLSKMSYLKACVKESQRKIFPVLFGAARITENDMIVGGYRIPKNMLVILNNNCMCNDERFYPNPKEYIPERWMRKYKDEAIAKGQDYPFGFKPFGFGPRGCVGQRFAENEIYIGVAKIIQNFKISMPPRVREVKYVNRIFTSPLDKVTNEVNSNYVVVSIGLCRWSASEEEKVQWISTGGSKKAIFINGGLHAREWISPAVVLYLINQKFDWYLLPVVNPDGYEYSRTNRKVLEKEQTTIIPSGSCIGVDLNRNFGFKWNPAIGGSTDTCSEVYAGTKALTAPETAAVGKLMRDIHCTQ</sequence>
<dbReference type="GO" id="GO:0005506">
    <property type="term" value="F:iron ion binding"/>
    <property type="evidence" value="ECO:0007669"/>
    <property type="project" value="InterPro"/>
</dbReference>
<keyword evidence="20" id="KW-1185">Reference proteome</keyword>
<evidence type="ECO:0000256" key="17">
    <source>
        <dbReference type="PROSITE-ProRule" id="PRU01379"/>
    </source>
</evidence>
<dbReference type="PRINTS" id="PR00385">
    <property type="entry name" value="P450"/>
</dbReference>
<evidence type="ECO:0000256" key="16">
    <source>
        <dbReference type="PIRSR" id="PIRSR602401-1"/>
    </source>
</evidence>
<comment type="caution">
    <text evidence="17">Lacks conserved residue(s) required for the propagation of feature annotation.</text>
</comment>
<evidence type="ECO:0000256" key="8">
    <source>
        <dbReference type="ARBA" id="ARBA00022723"/>
    </source>
</evidence>
<evidence type="ECO:0000259" key="18">
    <source>
        <dbReference type="PROSITE" id="PS52035"/>
    </source>
</evidence>
<name>A0A8S3R0C4_MYTED</name>
<evidence type="ECO:0000313" key="19">
    <source>
        <dbReference type="EMBL" id="CAG2200506.1"/>
    </source>
</evidence>
<dbReference type="EMBL" id="CAJPWZ010000750">
    <property type="protein sequence ID" value="CAG2200506.1"/>
    <property type="molecule type" value="Genomic_DNA"/>
</dbReference>
<evidence type="ECO:0000256" key="10">
    <source>
        <dbReference type="ARBA" id="ARBA00022801"/>
    </source>
</evidence>
<dbReference type="PROSITE" id="PS52035">
    <property type="entry name" value="PEPTIDASE_M14"/>
    <property type="match status" value="1"/>
</dbReference>
<keyword evidence="15" id="KW-0482">Metalloprotease</keyword>
<evidence type="ECO:0000256" key="6">
    <source>
        <dbReference type="ARBA" id="ARBA00022645"/>
    </source>
</evidence>
<keyword evidence="7" id="KW-0645">Protease</keyword>
<dbReference type="SUPFAM" id="SSF48264">
    <property type="entry name" value="Cytochrome P450"/>
    <property type="match status" value="1"/>
</dbReference>
<dbReference type="AlphaFoldDB" id="A0A8S3R0C4"/>
<dbReference type="InterPro" id="IPR000834">
    <property type="entry name" value="Peptidase_M14"/>
</dbReference>
<organism evidence="19 20">
    <name type="scientific">Mytilus edulis</name>
    <name type="common">Blue mussel</name>
    <dbReference type="NCBI Taxonomy" id="6550"/>
    <lineage>
        <taxon>Eukaryota</taxon>
        <taxon>Metazoa</taxon>
        <taxon>Spiralia</taxon>
        <taxon>Lophotrochozoa</taxon>
        <taxon>Mollusca</taxon>
        <taxon>Bivalvia</taxon>
        <taxon>Autobranchia</taxon>
        <taxon>Pteriomorphia</taxon>
        <taxon>Mytilida</taxon>
        <taxon>Mytiloidea</taxon>
        <taxon>Mytilidae</taxon>
        <taxon>Mytilinae</taxon>
        <taxon>Mytilus</taxon>
    </lineage>
</organism>
<comment type="cofactor">
    <cofactor evidence="1">
        <name>Zn(2+)</name>
        <dbReference type="ChEBI" id="CHEBI:29105"/>
    </cofactor>
</comment>
<protein>
    <submittedName>
        <fullName evidence="19">CYP49A</fullName>
    </submittedName>
</protein>
<dbReference type="PROSITE" id="PS00132">
    <property type="entry name" value="CARBOXYPEPT_ZN_1"/>
    <property type="match status" value="1"/>
</dbReference>
<evidence type="ECO:0000256" key="3">
    <source>
        <dbReference type="ARBA" id="ARBA00005988"/>
    </source>
</evidence>
<dbReference type="Gene3D" id="3.40.630.10">
    <property type="entry name" value="Zn peptidases"/>
    <property type="match status" value="1"/>
</dbReference>
<keyword evidence="9" id="KW-0732">Signal</keyword>
<dbReference type="PRINTS" id="PR00463">
    <property type="entry name" value="EP450I"/>
</dbReference>
<keyword evidence="5 16" id="KW-0349">Heme</keyword>
<dbReference type="FunFam" id="3.40.630.10:FF:000084">
    <property type="entry name" value="Carboxypeptidase B2"/>
    <property type="match status" value="1"/>
</dbReference>
<evidence type="ECO:0000313" key="20">
    <source>
        <dbReference type="Proteomes" id="UP000683360"/>
    </source>
</evidence>
<dbReference type="InterPro" id="IPR017972">
    <property type="entry name" value="Cyt_P450_CS"/>
</dbReference>
<evidence type="ECO:0000256" key="11">
    <source>
        <dbReference type="ARBA" id="ARBA00022833"/>
    </source>
</evidence>
<evidence type="ECO:0000256" key="2">
    <source>
        <dbReference type="ARBA" id="ARBA00001971"/>
    </source>
</evidence>
<evidence type="ECO:0000256" key="1">
    <source>
        <dbReference type="ARBA" id="ARBA00001947"/>
    </source>
</evidence>
<dbReference type="InterPro" id="IPR001128">
    <property type="entry name" value="Cyt_P450"/>
</dbReference>
<dbReference type="GO" id="GO:0004181">
    <property type="term" value="F:metallocarboxypeptidase activity"/>
    <property type="evidence" value="ECO:0007669"/>
    <property type="project" value="InterPro"/>
</dbReference>
<evidence type="ECO:0000256" key="12">
    <source>
        <dbReference type="ARBA" id="ARBA00023002"/>
    </source>
</evidence>
<accession>A0A8S3R0C4</accession>
<keyword evidence="12" id="KW-0560">Oxidoreductase</keyword>
<evidence type="ECO:0000256" key="13">
    <source>
        <dbReference type="ARBA" id="ARBA00023004"/>
    </source>
</evidence>
<dbReference type="Pfam" id="PF00246">
    <property type="entry name" value="Peptidase_M14"/>
    <property type="match status" value="1"/>
</dbReference>
<comment type="similarity">
    <text evidence="3 17">Belongs to the peptidase M14 family.</text>
</comment>
<comment type="similarity">
    <text evidence="4">Belongs to the cytochrome P450 family.</text>
</comment>
<keyword evidence="10" id="KW-0378">Hydrolase</keyword>
<keyword evidence="8 16" id="KW-0479">Metal-binding</keyword>
<keyword evidence="11" id="KW-0862">Zinc</keyword>
<dbReference type="CDD" id="cd11054">
    <property type="entry name" value="CYP24A1-like"/>
    <property type="match status" value="1"/>
</dbReference>
<dbReference type="SMART" id="SM00631">
    <property type="entry name" value="Zn_pept"/>
    <property type="match status" value="1"/>
</dbReference>
<dbReference type="PANTHER" id="PTHR24279:SF120">
    <property type="entry name" value="CYTOCHROME P450"/>
    <property type="match status" value="1"/>
</dbReference>
<dbReference type="InterPro" id="IPR057246">
    <property type="entry name" value="CARBOXYPEPT_ZN_1"/>
</dbReference>
<keyword evidence="14" id="KW-0503">Monooxygenase</keyword>
<dbReference type="GO" id="GO:0006508">
    <property type="term" value="P:proteolysis"/>
    <property type="evidence" value="ECO:0007669"/>
    <property type="project" value="UniProtKB-KW"/>
</dbReference>
<dbReference type="Proteomes" id="UP000683360">
    <property type="component" value="Unassembled WGS sequence"/>
</dbReference>
<evidence type="ECO:0000256" key="4">
    <source>
        <dbReference type="ARBA" id="ARBA00010617"/>
    </source>
</evidence>
<dbReference type="GO" id="GO:0020037">
    <property type="term" value="F:heme binding"/>
    <property type="evidence" value="ECO:0007669"/>
    <property type="project" value="InterPro"/>
</dbReference>
<proteinExistence type="inferred from homology"/>
<reference evidence="19" key="1">
    <citation type="submission" date="2021-03" db="EMBL/GenBank/DDBJ databases">
        <authorList>
            <person name="Bekaert M."/>
        </authorList>
    </citation>
    <scope>NUCLEOTIDE SEQUENCE</scope>
</reference>
<feature type="domain" description="Peptidase M14" evidence="18">
    <location>
        <begin position="576"/>
        <end position="741"/>
    </location>
</feature>
<evidence type="ECO:0000256" key="5">
    <source>
        <dbReference type="ARBA" id="ARBA00022617"/>
    </source>
</evidence>
<dbReference type="PANTHER" id="PTHR24279">
    <property type="entry name" value="CYTOCHROME P450"/>
    <property type="match status" value="1"/>
</dbReference>
<evidence type="ECO:0000256" key="15">
    <source>
        <dbReference type="ARBA" id="ARBA00023049"/>
    </source>
</evidence>
<evidence type="ECO:0000256" key="14">
    <source>
        <dbReference type="ARBA" id="ARBA00023033"/>
    </source>
</evidence>
<dbReference type="GO" id="GO:0008270">
    <property type="term" value="F:zinc ion binding"/>
    <property type="evidence" value="ECO:0007669"/>
    <property type="project" value="InterPro"/>
</dbReference>
<dbReference type="InterPro" id="IPR002401">
    <property type="entry name" value="Cyt_P450_E_grp-I"/>
</dbReference>
<dbReference type="GO" id="GO:0016705">
    <property type="term" value="F:oxidoreductase activity, acting on paired donors, with incorporation or reduction of molecular oxygen"/>
    <property type="evidence" value="ECO:0007669"/>
    <property type="project" value="InterPro"/>
</dbReference>
<evidence type="ECO:0000256" key="9">
    <source>
        <dbReference type="ARBA" id="ARBA00022729"/>
    </source>
</evidence>
<dbReference type="GO" id="GO:0004497">
    <property type="term" value="F:monooxygenase activity"/>
    <property type="evidence" value="ECO:0007669"/>
    <property type="project" value="UniProtKB-KW"/>
</dbReference>
<dbReference type="Gene3D" id="1.10.630.10">
    <property type="entry name" value="Cytochrome P450"/>
    <property type="match status" value="1"/>
</dbReference>
<dbReference type="InterPro" id="IPR036396">
    <property type="entry name" value="Cyt_P450_sf"/>
</dbReference>
<keyword evidence="13 16" id="KW-0408">Iron</keyword>
<evidence type="ECO:0000256" key="7">
    <source>
        <dbReference type="ARBA" id="ARBA00022670"/>
    </source>
</evidence>
<gene>
    <name evidence="19" type="ORF">MEDL_15120</name>
</gene>
<feature type="binding site" description="axial binding residue" evidence="16">
    <location>
        <position position="543"/>
    </location>
    <ligand>
        <name>heme</name>
        <dbReference type="ChEBI" id="CHEBI:30413"/>
    </ligand>
    <ligandPart>
        <name>Fe</name>
        <dbReference type="ChEBI" id="CHEBI:18248"/>
    </ligandPart>
</feature>
<comment type="cofactor">
    <cofactor evidence="2 16">
        <name>heme</name>
        <dbReference type="ChEBI" id="CHEBI:30413"/>
    </cofactor>
</comment>
<comment type="caution">
    <text evidence="19">The sequence shown here is derived from an EMBL/GenBank/DDBJ whole genome shotgun (WGS) entry which is preliminary data.</text>
</comment>
<dbReference type="Pfam" id="PF00067">
    <property type="entry name" value="p450"/>
    <property type="match status" value="1"/>
</dbReference>
<dbReference type="OrthoDB" id="3945418at2759"/>
<dbReference type="SUPFAM" id="SSF53187">
    <property type="entry name" value="Zn-dependent exopeptidases"/>
    <property type="match status" value="1"/>
</dbReference>
<keyword evidence="6" id="KW-0121">Carboxypeptidase</keyword>
<dbReference type="PROSITE" id="PS00086">
    <property type="entry name" value="CYTOCHROME_P450"/>
    <property type="match status" value="1"/>
</dbReference>